<feature type="domain" description="RNA polymerase sigma factor 70 region 4 type 2" evidence="5">
    <location>
        <begin position="144"/>
        <end position="194"/>
    </location>
</feature>
<reference evidence="6 7" key="1">
    <citation type="submission" date="2015-07" db="EMBL/GenBank/DDBJ databases">
        <authorList>
            <person name="Kim K.M."/>
        </authorList>
    </citation>
    <scope>NUCLEOTIDE SEQUENCE [LARGE SCALE GENOMIC DNA]</scope>
    <source>
        <strain evidence="6 7">KCTC 12363</strain>
    </source>
</reference>
<dbReference type="Gene3D" id="1.10.10.10">
    <property type="entry name" value="Winged helix-like DNA-binding domain superfamily/Winged helix DNA-binding domain"/>
    <property type="match status" value="1"/>
</dbReference>
<dbReference type="Pfam" id="PF08281">
    <property type="entry name" value="Sigma70_r4_2"/>
    <property type="match status" value="1"/>
</dbReference>
<evidence type="ECO:0000256" key="1">
    <source>
        <dbReference type="ARBA" id="ARBA00010641"/>
    </source>
</evidence>
<dbReference type="STRING" id="320787.CA2015_3534"/>
<dbReference type="Gene3D" id="1.10.1740.10">
    <property type="match status" value="1"/>
</dbReference>
<accession>A0A0H4PFA1</accession>
<dbReference type="GO" id="GO:0016987">
    <property type="term" value="F:sigma factor activity"/>
    <property type="evidence" value="ECO:0007669"/>
    <property type="project" value="UniProtKB-KW"/>
</dbReference>
<keyword evidence="3" id="KW-0731">Sigma factor</keyword>
<name>A0A0H4PFA1_9BACT</name>
<dbReference type="SUPFAM" id="SSF88659">
    <property type="entry name" value="Sigma3 and sigma4 domains of RNA polymerase sigma factors"/>
    <property type="match status" value="1"/>
</dbReference>
<dbReference type="KEGG" id="camu:CA2015_3534"/>
<dbReference type="InterPro" id="IPR013325">
    <property type="entry name" value="RNA_pol_sigma_r2"/>
</dbReference>
<evidence type="ECO:0000259" key="5">
    <source>
        <dbReference type="Pfam" id="PF08281"/>
    </source>
</evidence>
<dbReference type="PANTHER" id="PTHR43133:SF46">
    <property type="entry name" value="RNA POLYMERASE SIGMA-70 FACTOR ECF SUBFAMILY"/>
    <property type="match status" value="1"/>
</dbReference>
<dbReference type="AlphaFoldDB" id="A0A0H4PFA1"/>
<protein>
    <submittedName>
        <fullName evidence="6">RNA polymerase ECF-type sigma factor</fullName>
    </submittedName>
</protein>
<keyword evidence="2" id="KW-0805">Transcription regulation</keyword>
<evidence type="ECO:0000256" key="2">
    <source>
        <dbReference type="ARBA" id="ARBA00023015"/>
    </source>
</evidence>
<evidence type="ECO:0000313" key="6">
    <source>
        <dbReference type="EMBL" id="AKP52914.1"/>
    </source>
</evidence>
<gene>
    <name evidence="6" type="ORF">CA2015_3534</name>
</gene>
<dbReference type="NCBIfam" id="TIGR02937">
    <property type="entry name" value="sigma70-ECF"/>
    <property type="match status" value="1"/>
</dbReference>
<dbReference type="InterPro" id="IPR036388">
    <property type="entry name" value="WH-like_DNA-bd_sf"/>
</dbReference>
<keyword evidence="7" id="KW-1185">Reference proteome</keyword>
<dbReference type="SUPFAM" id="SSF88946">
    <property type="entry name" value="Sigma2 domain of RNA polymerase sigma factors"/>
    <property type="match status" value="1"/>
</dbReference>
<sequence>MPNYKLDPFSSEISEIKNTDATKIVAQGMLWDEFRKGGDAAFIQIYEQFFDSLFAYGMRLSKDESQTKDGIQEVFFDLKRLRHKIGPTDNIKFYLLKCLKRKLQRQFSKWEHRRESLDSNQDFDFTISHEQQLIDQQMGLDKIEQLNSAIAKLSPRKKEIIYYFFYEGFSYVQVQEIMGLDSVKTTRNLMYKALGFLREKLK</sequence>
<dbReference type="InterPro" id="IPR014284">
    <property type="entry name" value="RNA_pol_sigma-70_dom"/>
</dbReference>
<proteinExistence type="inferred from homology"/>
<dbReference type="InterPro" id="IPR013249">
    <property type="entry name" value="RNA_pol_sigma70_r4_t2"/>
</dbReference>
<dbReference type="CDD" id="cd06171">
    <property type="entry name" value="Sigma70_r4"/>
    <property type="match status" value="1"/>
</dbReference>
<dbReference type="Proteomes" id="UP000036520">
    <property type="component" value="Chromosome"/>
</dbReference>
<evidence type="ECO:0000256" key="4">
    <source>
        <dbReference type="ARBA" id="ARBA00023163"/>
    </source>
</evidence>
<dbReference type="OrthoDB" id="9150024at2"/>
<keyword evidence="4" id="KW-0804">Transcription</keyword>
<evidence type="ECO:0000256" key="3">
    <source>
        <dbReference type="ARBA" id="ARBA00023082"/>
    </source>
</evidence>
<dbReference type="GO" id="GO:0003677">
    <property type="term" value="F:DNA binding"/>
    <property type="evidence" value="ECO:0007669"/>
    <property type="project" value="InterPro"/>
</dbReference>
<dbReference type="RefSeq" id="WP_053086703.1">
    <property type="nucleotide sequence ID" value="NZ_CP012040.1"/>
</dbReference>
<dbReference type="InterPro" id="IPR013324">
    <property type="entry name" value="RNA_pol_sigma_r3/r4-like"/>
</dbReference>
<organism evidence="6 7">
    <name type="scientific">Cyclobacterium amurskyense</name>
    <dbReference type="NCBI Taxonomy" id="320787"/>
    <lineage>
        <taxon>Bacteria</taxon>
        <taxon>Pseudomonadati</taxon>
        <taxon>Bacteroidota</taxon>
        <taxon>Cytophagia</taxon>
        <taxon>Cytophagales</taxon>
        <taxon>Cyclobacteriaceae</taxon>
        <taxon>Cyclobacterium</taxon>
    </lineage>
</organism>
<comment type="similarity">
    <text evidence="1">Belongs to the sigma-70 factor family. ECF subfamily.</text>
</comment>
<evidence type="ECO:0000313" key="7">
    <source>
        <dbReference type="Proteomes" id="UP000036520"/>
    </source>
</evidence>
<dbReference type="GO" id="GO:0006352">
    <property type="term" value="P:DNA-templated transcription initiation"/>
    <property type="evidence" value="ECO:0007669"/>
    <property type="project" value="InterPro"/>
</dbReference>
<dbReference type="InterPro" id="IPR039425">
    <property type="entry name" value="RNA_pol_sigma-70-like"/>
</dbReference>
<dbReference type="EMBL" id="CP012040">
    <property type="protein sequence ID" value="AKP52914.1"/>
    <property type="molecule type" value="Genomic_DNA"/>
</dbReference>
<dbReference type="PANTHER" id="PTHR43133">
    <property type="entry name" value="RNA POLYMERASE ECF-TYPE SIGMA FACTO"/>
    <property type="match status" value="1"/>
</dbReference>